<proteinExistence type="predicted"/>
<comment type="caution">
    <text evidence="1">The sequence shown here is derived from an EMBL/GenBank/DDBJ whole genome shotgun (WGS) entry which is preliminary data.</text>
</comment>
<organism evidence="1 2">
    <name type="scientific">Candidatus Lambdaproteobacteria bacterium RIFOXYD2_FULL_50_16</name>
    <dbReference type="NCBI Taxonomy" id="1817772"/>
    <lineage>
        <taxon>Bacteria</taxon>
        <taxon>Pseudomonadati</taxon>
        <taxon>Pseudomonadota</taxon>
        <taxon>Candidatus Lambdaproteobacteria</taxon>
    </lineage>
</organism>
<dbReference type="SUPFAM" id="SSF51905">
    <property type="entry name" value="FAD/NAD(P)-binding domain"/>
    <property type="match status" value="1"/>
</dbReference>
<dbReference type="EMBL" id="MFNE01000009">
    <property type="protein sequence ID" value="OGG96827.1"/>
    <property type="molecule type" value="Genomic_DNA"/>
</dbReference>
<dbReference type="Proteomes" id="UP000178449">
    <property type="component" value="Unassembled WGS sequence"/>
</dbReference>
<dbReference type="STRING" id="1817772.A2527_00860"/>
<evidence type="ECO:0000313" key="2">
    <source>
        <dbReference type="Proteomes" id="UP000178449"/>
    </source>
</evidence>
<dbReference type="AlphaFoldDB" id="A0A1F6GFC9"/>
<sequence>MTQPVEKVAVLGGGLGSLITLAGIVSRPEWKNQYEFTVYEKSWRLGGKGASGREPVNPNGSWEDGSRILEHGLHIWLGFYNNAFHYMQAAFEALGEDWANFYTSLDLLVFQESLVKVPDSLKNPIHYEPWPINFPTNPGVPGTPSLFGWEGAEESPEDSAAQLLGALIPFVRKMMSQSGVARQFDELIKNAAESAEGLKKLALLGLDELLKTRLKGGISSWLDSLEEQVKKILEKDAVEAVPFTINLITFLQRWLHTVPLIYNLNKNSGARHIYIALDLGLALLRGIIESEVITKGFDSVNDLEWTAWLKQNGASEWTLDSAPIRALYDLVFGYEKGDINQRSFSAGVSLYCIFRIFLTYKGHILWKMNMGMGDTIFTTLEKYLSLKGEVDPIVQTNFPAF</sequence>
<accession>A0A1F6GFC9</accession>
<evidence type="ECO:0008006" key="3">
    <source>
        <dbReference type="Google" id="ProtNLM"/>
    </source>
</evidence>
<reference evidence="1 2" key="1">
    <citation type="journal article" date="2016" name="Nat. Commun.">
        <title>Thousands of microbial genomes shed light on interconnected biogeochemical processes in an aquifer system.</title>
        <authorList>
            <person name="Anantharaman K."/>
            <person name="Brown C.T."/>
            <person name="Hug L.A."/>
            <person name="Sharon I."/>
            <person name="Castelle C.J."/>
            <person name="Probst A.J."/>
            <person name="Thomas B.C."/>
            <person name="Singh A."/>
            <person name="Wilkins M.J."/>
            <person name="Karaoz U."/>
            <person name="Brodie E.L."/>
            <person name="Williams K.H."/>
            <person name="Hubbard S.S."/>
            <person name="Banfield J.F."/>
        </authorList>
    </citation>
    <scope>NUCLEOTIDE SEQUENCE [LARGE SCALE GENOMIC DNA]</scope>
</reference>
<dbReference type="InterPro" id="IPR036188">
    <property type="entry name" value="FAD/NAD-bd_sf"/>
</dbReference>
<name>A0A1F6GFC9_9PROT</name>
<evidence type="ECO:0000313" key="1">
    <source>
        <dbReference type="EMBL" id="OGG96827.1"/>
    </source>
</evidence>
<dbReference type="Pfam" id="PF13450">
    <property type="entry name" value="NAD_binding_8"/>
    <property type="match status" value="1"/>
</dbReference>
<protein>
    <recommendedName>
        <fullName evidence="3">Amine oxidase domain-containing protein</fullName>
    </recommendedName>
</protein>
<gene>
    <name evidence="1" type="ORF">A2527_00860</name>
</gene>